<evidence type="ECO:0000256" key="3">
    <source>
        <dbReference type="SAM" id="SignalP"/>
    </source>
</evidence>
<dbReference type="EMBL" id="JAKMXF010000322">
    <property type="protein sequence ID" value="KAI6649131.1"/>
    <property type="molecule type" value="Genomic_DNA"/>
</dbReference>
<comment type="caution">
    <text evidence="4">The sequence shown here is derived from an EMBL/GenBank/DDBJ whole genome shotgun (WGS) entry which is preliminary data.</text>
</comment>
<proteinExistence type="predicted"/>
<keyword evidence="2" id="KW-1133">Transmembrane helix</keyword>
<organism evidence="4 5">
    <name type="scientific">Oopsacas minuta</name>
    <dbReference type="NCBI Taxonomy" id="111878"/>
    <lineage>
        <taxon>Eukaryota</taxon>
        <taxon>Metazoa</taxon>
        <taxon>Porifera</taxon>
        <taxon>Hexactinellida</taxon>
        <taxon>Hexasterophora</taxon>
        <taxon>Lyssacinosida</taxon>
        <taxon>Leucopsacidae</taxon>
        <taxon>Oopsacas</taxon>
    </lineage>
</organism>
<dbReference type="Proteomes" id="UP001165289">
    <property type="component" value="Unassembled WGS sequence"/>
</dbReference>
<feature type="region of interest" description="Disordered" evidence="1">
    <location>
        <begin position="282"/>
        <end position="339"/>
    </location>
</feature>
<keyword evidence="3" id="KW-0732">Signal</keyword>
<evidence type="ECO:0000256" key="1">
    <source>
        <dbReference type="SAM" id="MobiDB-lite"/>
    </source>
</evidence>
<accession>A0AAV7JK14</accession>
<keyword evidence="2" id="KW-0812">Transmembrane</keyword>
<evidence type="ECO:0000313" key="5">
    <source>
        <dbReference type="Proteomes" id="UP001165289"/>
    </source>
</evidence>
<feature type="signal peptide" evidence="3">
    <location>
        <begin position="1"/>
        <end position="16"/>
    </location>
</feature>
<feature type="compositionally biased region" description="Basic and acidic residues" evidence="1">
    <location>
        <begin position="291"/>
        <end position="310"/>
    </location>
</feature>
<feature type="compositionally biased region" description="Low complexity" evidence="1">
    <location>
        <begin position="319"/>
        <end position="337"/>
    </location>
</feature>
<feature type="chain" id="PRO_5043451249" evidence="3">
    <location>
        <begin position="17"/>
        <end position="358"/>
    </location>
</feature>
<keyword evidence="2" id="KW-0472">Membrane</keyword>
<name>A0AAV7JK14_9METZ</name>
<evidence type="ECO:0000313" key="4">
    <source>
        <dbReference type="EMBL" id="KAI6649131.1"/>
    </source>
</evidence>
<evidence type="ECO:0000256" key="2">
    <source>
        <dbReference type="SAM" id="Phobius"/>
    </source>
</evidence>
<dbReference type="AlphaFoldDB" id="A0AAV7JK14"/>
<sequence length="358" mass="39682">MFMIFILLSAVRLVISCSYKWEWSFINPSPGITRPPLSPVCFIHQSDSVLLVNSGNEIMHIFTVNQTAFDICEHRGLIGQIIPPNSSYSLSLSNQVSEVRLISQSIHNSCLRLQFSLTNETLDSCLTSDCIPMGPCFRHLPLPLSINQSDHMCSMAPDDWIVLENINNQQITFSIFSTEISCNSNFSIKINSSKIIAIPLPNIPESDVILITDSTNYNSYKQIHISPLISCSNNLCTEMVPTLLNTFSSPLAISLMSLVLFLAGVTFLLALCLRKRQKIANEECPPPKGEVTGHFELKNEGKISRDPEVKTRKKSGHVSPTAAQSAPSAPPATQEPARQSILLEKRSSQFSELLSKFN</sequence>
<protein>
    <submittedName>
        <fullName evidence="4">Uncharacterized protein</fullName>
    </submittedName>
</protein>
<keyword evidence="5" id="KW-1185">Reference proteome</keyword>
<feature type="transmembrane region" description="Helical" evidence="2">
    <location>
        <begin position="251"/>
        <end position="273"/>
    </location>
</feature>
<gene>
    <name evidence="4" type="ORF">LOD99_6850</name>
</gene>
<reference evidence="4 5" key="1">
    <citation type="journal article" date="2023" name="BMC Biol.">
        <title>The compact genome of the sponge Oopsacas minuta (Hexactinellida) is lacking key metazoan core genes.</title>
        <authorList>
            <person name="Santini S."/>
            <person name="Schenkelaars Q."/>
            <person name="Jourda C."/>
            <person name="Duchesne M."/>
            <person name="Belahbib H."/>
            <person name="Rocher C."/>
            <person name="Selva M."/>
            <person name="Riesgo A."/>
            <person name="Vervoort M."/>
            <person name="Leys S.P."/>
            <person name="Kodjabachian L."/>
            <person name="Le Bivic A."/>
            <person name="Borchiellini C."/>
            <person name="Claverie J.M."/>
            <person name="Renard E."/>
        </authorList>
    </citation>
    <scope>NUCLEOTIDE SEQUENCE [LARGE SCALE GENOMIC DNA]</scope>
    <source>
        <strain evidence="4">SPO-2</strain>
    </source>
</reference>